<keyword evidence="2" id="KW-1185">Reference proteome</keyword>
<dbReference type="EMBL" id="KZ806003">
    <property type="protein sequence ID" value="PVH90992.1"/>
    <property type="molecule type" value="Genomic_DNA"/>
</dbReference>
<organism evidence="1 2">
    <name type="scientific">Periconia macrospinosa</name>
    <dbReference type="NCBI Taxonomy" id="97972"/>
    <lineage>
        <taxon>Eukaryota</taxon>
        <taxon>Fungi</taxon>
        <taxon>Dikarya</taxon>
        <taxon>Ascomycota</taxon>
        <taxon>Pezizomycotina</taxon>
        <taxon>Dothideomycetes</taxon>
        <taxon>Pleosporomycetidae</taxon>
        <taxon>Pleosporales</taxon>
        <taxon>Massarineae</taxon>
        <taxon>Periconiaceae</taxon>
        <taxon>Periconia</taxon>
    </lineage>
</organism>
<feature type="non-terminal residue" evidence="1">
    <location>
        <position position="96"/>
    </location>
</feature>
<accession>A0A2V1CZ11</accession>
<gene>
    <name evidence="1" type="ORF">DM02DRAFT_664450</name>
</gene>
<sequence length="96" mass="10927">MAHNTENTRVILSDPKSYQEWITALQTRANIAHVWHLFDPMGTDMPLVEPVMPQLPTLLQFVEAGEPEPLGAHVLSAANKKIWDSQLEYYKLRAES</sequence>
<dbReference type="Proteomes" id="UP000244855">
    <property type="component" value="Unassembled WGS sequence"/>
</dbReference>
<evidence type="ECO:0000313" key="2">
    <source>
        <dbReference type="Proteomes" id="UP000244855"/>
    </source>
</evidence>
<protein>
    <submittedName>
        <fullName evidence="1">Uncharacterized protein</fullName>
    </submittedName>
</protein>
<proteinExistence type="predicted"/>
<dbReference type="AlphaFoldDB" id="A0A2V1CZ11"/>
<reference evidence="1 2" key="1">
    <citation type="journal article" date="2018" name="Sci. Rep.">
        <title>Comparative genomics provides insights into the lifestyle and reveals functional heterogeneity of dark septate endophytic fungi.</title>
        <authorList>
            <person name="Knapp D.G."/>
            <person name="Nemeth J.B."/>
            <person name="Barry K."/>
            <person name="Hainaut M."/>
            <person name="Henrissat B."/>
            <person name="Johnson J."/>
            <person name="Kuo A."/>
            <person name="Lim J.H.P."/>
            <person name="Lipzen A."/>
            <person name="Nolan M."/>
            <person name="Ohm R.A."/>
            <person name="Tamas L."/>
            <person name="Grigoriev I.V."/>
            <person name="Spatafora J.W."/>
            <person name="Nagy L.G."/>
            <person name="Kovacs G.M."/>
        </authorList>
    </citation>
    <scope>NUCLEOTIDE SEQUENCE [LARGE SCALE GENOMIC DNA]</scope>
    <source>
        <strain evidence="1 2">DSE2036</strain>
    </source>
</reference>
<evidence type="ECO:0000313" key="1">
    <source>
        <dbReference type="EMBL" id="PVH90992.1"/>
    </source>
</evidence>
<name>A0A2V1CZ11_9PLEO</name>